<gene>
    <name evidence="1" type="ORF">LCGC14_2255010</name>
</gene>
<accession>A0A0F9D1S4</accession>
<reference evidence="1" key="1">
    <citation type="journal article" date="2015" name="Nature">
        <title>Complex archaea that bridge the gap between prokaryotes and eukaryotes.</title>
        <authorList>
            <person name="Spang A."/>
            <person name="Saw J.H."/>
            <person name="Jorgensen S.L."/>
            <person name="Zaremba-Niedzwiedzka K."/>
            <person name="Martijn J."/>
            <person name="Lind A.E."/>
            <person name="van Eijk R."/>
            <person name="Schleper C."/>
            <person name="Guy L."/>
            <person name="Ettema T.J."/>
        </authorList>
    </citation>
    <scope>NUCLEOTIDE SEQUENCE</scope>
</reference>
<dbReference type="EMBL" id="LAZR01030827">
    <property type="protein sequence ID" value="KKL55479.1"/>
    <property type="molecule type" value="Genomic_DNA"/>
</dbReference>
<organism evidence="1">
    <name type="scientific">marine sediment metagenome</name>
    <dbReference type="NCBI Taxonomy" id="412755"/>
    <lineage>
        <taxon>unclassified sequences</taxon>
        <taxon>metagenomes</taxon>
        <taxon>ecological metagenomes</taxon>
    </lineage>
</organism>
<sequence>MSKCYDCGLYYGSKGFHDLIVSNDAWRRISPTGDNGGLLCPTCLVRALSKAGIKTEGAFMSGPIISVSSATMEALRRVENLEEKIKRWWYVQNR</sequence>
<proteinExistence type="predicted"/>
<protein>
    <submittedName>
        <fullName evidence="1">Uncharacterized protein</fullName>
    </submittedName>
</protein>
<name>A0A0F9D1S4_9ZZZZ</name>
<comment type="caution">
    <text evidence="1">The sequence shown here is derived from an EMBL/GenBank/DDBJ whole genome shotgun (WGS) entry which is preliminary data.</text>
</comment>
<evidence type="ECO:0000313" key="1">
    <source>
        <dbReference type="EMBL" id="KKL55479.1"/>
    </source>
</evidence>
<dbReference type="AlphaFoldDB" id="A0A0F9D1S4"/>